<reference evidence="5" key="1">
    <citation type="submission" date="2023-08" db="EMBL/GenBank/DDBJ databases">
        <authorList>
            <person name="Chen Y."/>
            <person name="Shah S."/>
            <person name="Dougan E. K."/>
            <person name="Thang M."/>
            <person name="Chan C."/>
        </authorList>
    </citation>
    <scope>NUCLEOTIDE SEQUENCE</scope>
</reference>
<dbReference type="Pfam" id="PF08519">
    <property type="entry name" value="RFC1"/>
    <property type="match status" value="1"/>
</dbReference>
<dbReference type="GO" id="GO:0016887">
    <property type="term" value="F:ATP hydrolysis activity"/>
    <property type="evidence" value="ECO:0007669"/>
    <property type="project" value="InterPro"/>
</dbReference>
<protein>
    <recommendedName>
        <fullName evidence="4">AAA+ ATPase domain-containing protein</fullName>
    </recommendedName>
</protein>
<dbReference type="GO" id="GO:0003677">
    <property type="term" value="F:DNA binding"/>
    <property type="evidence" value="ECO:0007669"/>
    <property type="project" value="InterPro"/>
</dbReference>
<feature type="domain" description="AAA+ ATPase" evidence="4">
    <location>
        <begin position="59"/>
        <end position="188"/>
    </location>
</feature>
<gene>
    <name evidence="5" type="ORF">EVOR1521_LOCUS20510</name>
</gene>
<sequence>MAKVPWAERHRPRHLGEVVGNTEQVRKLAEWLRDWDDVVLKGKKKEVQDPKRFVPENLNAAACLVSGPPGIGKTTTCALVARCSRYNVMEFNASDARSKLVIDSMTNSLAGNQTLTFAKNAKGPLQRSVIIMDECDGMAGGDKGGIQALIKLIQQTKSPVICICNDRSDASVRQLASHCYDLKFRKPENVQVAKRITGILRGEGRKVEITAVEAVVEACGQDIRQVINHLQFFGTGPASSGKDAQLTVTPFDACSRLLSHHRERLTLEQRMDMYFVDSEFVPMLLQENYLRPHERRSQQAEALERAARAAELIATADGLSGNFETMGSAAFLGTVYPSALMAGEEVFSKPSFPTWLQKLASMNKNHRLVHELSAKVRRVTTCGQDFVLSYQDVLHRKMLKLLQQGRPKDCAEALHRHGLTRDFFTESPAFRQPLHLEDNYKKVDVQVRTRLLHEFQNLTQQVAAPKRRKKQEEDGPRRRFADSQTQEQTQDVAMEAAEEDDEIFGLVKKKTGNAKPKKSLKDKEQDMSKCSLRSWRPVKVTTTQQVEAKPLLVMKYIEGHTCSVRRKIHMKEILGSWNMF</sequence>
<dbReference type="SUPFAM" id="SSF52540">
    <property type="entry name" value="P-loop containing nucleoside triphosphate hydrolases"/>
    <property type="match status" value="1"/>
</dbReference>
<dbReference type="GO" id="GO:0003689">
    <property type="term" value="F:DNA clamp loader activity"/>
    <property type="evidence" value="ECO:0007669"/>
    <property type="project" value="InterPro"/>
</dbReference>
<dbReference type="InterPro" id="IPR012178">
    <property type="entry name" value="RFC1"/>
</dbReference>
<dbReference type="Proteomes" id="UP001178507">
    <property type="component" value="Unassembled WGS sequence"/>
</dbReference>
<comment type="similarity">
    <text evidence="1">Belongs to the activator 1 large subunit family.</text>
</comment>
<dbReference type="SMART" id="SM00382">
    <property type="entry name" value="AAA"/>
    <property type="match status" value="1"/>
</dbReference>
<keyword evidence="2" id="KW-0235">DNA replication</keyword>
<dbReference type="SUPFAM" id="SSF48019">
    <property type="entry name" value="post-AAA+ oligomerization domain-like"/>
    <property type="match status" value="1"/>
</dbReference>
<feature type="compositionally biased region" description="Basic and acidic residues" evidence="3">
    <location>
        <begin position="470"/>
        <end position="481"/>
    </location>
</feature>
<dbReference type="InterPro" id="IPR003959">
    <property type="entry name" value="ATPase_AAA_core"/>
</dbReference>
<dbReference type="Pfam" id="PF25361">
    <property type="entry name" value="AAA_lid_RFC1"/>
    <property type="match status" value="1"/>
</dbReference>
<dbReference type="Pfam" id="PF00004">
    <property type="entry name" value="AAA"/>
    <property type="match status" value="1"/>
</dbReference>
<dbReference type="PANTHER" id="PTHR23389:SF6">
    <property type="entry name" value="REPLICATION FACTOR C SUBUNIT 1"/>
    <property type="match status" value="1"/>
</dbReference>
<dbReference type="GO" id="GO:0006260">
    <property type="term" value="P:DNA replication"/>
    <property type="evidence" value="ECO:0007669"/>
    <property type="project" value="UniProtKB-KW"/>
</dbReference>
<dbReference type="InterPro" id="IPR013725">
    <property type="entry name" value="DNA_replication_fac_RFC1_C"/>
</dbReference>
<dbReference type="PIRSF" id="PIRSF036578">
    <property type="entry name" value="RFC1"/>
    <property type="match status" value="1"/>
</dbReference>
<accession>A0AA36IZB9</accession>
<dbReference type="AlphaFoldDB" id="A0AA36IZB9"/>
<feature type="compositionally biased region" description="Polar residues" evidence="3">
    <location>
        <begin position="482"/>
        <end position="491"/>
    </location>
</feature>
<evidence type="ECO:0000256" key="1">
    <source>
        <dbReference type="ARBA" id="ARBA00006116"/>
    </source>
</evidence>
<dbReference type="CDD" id="cd00009">
    <property type="entry name" value="AAA"/>
    <property type="match status" value="1"/>
</dbReference>
<feature type="region of interest" description="Disordered" evidence="3">
    <location>
        <begin position="461"/>
        <end position="495"/>
    </location>
</feature>
<feature type="compositionally biased region" description="Basic residues" evidence="3">
    <location>
        <begin position="507"/>
        <end position="518"/>
    </location>
</feature>
<dbReference type="EMBL" id="CAUJNA010003223">
    <property type="protein sequence ID" value="CAJ1396252.1"/>
    <property type="molecule type" value="Genomic_DNA"/>
</dbReference>
<dbReference type="GO" id="GO:0005634">
    <property type="term" value="C:nucleus"/>
    <property type="evidence" value="ECO:0007669"/>
    <property type="project" value="TreeGrafter"/>
</dbReference>
<proteinExistence type="inferred from homology"/>
<evidence type="ECO:0000256" key="3">
    <source>
        <dbReference type="SAM" id="MobiDB-lite"/>
    </source>
</evidence>
<dbReference type="InterPro" id="IPR008921">
    <property type="entry name" value="DNA_pol3_clamp-load_cplx_C"/>
</dbReference>
<dbReference type="InterPro" id="IPR027417">
    <property type="entry name" value="P-loop_NTPase"/>
</dbReference>
<dbReference type="Gene3D" id="1.20.272.10">
    <property type="match status" value="1"/>
</dbReference>
<name>A0AA36IZB9_9DINO</name>
<comment type="caution">
    <text evidence="5">The sequence shown here is derived from an EMBL/GenBank/DDBJ whole genome shotgun (WGS) entry which is preliminary data.</text>
</comment>
<dbReference type="Gene3D" id="1.10.8.60">
    <property type="match status" value="1"/>
</dbReference>
<evidence type="ECO:0000259" key="4">
    <source>
        <dbReference type="SMART" id="SM00382"/>
    </source>
</evidence>
<evidence type="ECO:0000256" key="2">
    <source>
        <dbReference type="ARBA" id="ARBA00022705"/>
    </source>
</evidence>
<keyword evidence="6" id="KW-1185">Reference proteome</keyword>
<dbReference type="Gene3D" id="3.40.50.300">
    <property type="entry name" value="P-loop containing nucleotide triphosphate hydrolases"/>
    <property type="match status" value="1"/>
</dbReference>
<organism evidence="5 6">
    <name type="scientific">Effrenium voratum</name>
    <dbReference type="NCBI Taxonomy" id="2562239"/>
    <lineage>
        <taxon>Eukaryota</taxon>
        <taxon>Sar</taxon>
        <taxon>Alveolata</taxon>
        <taxon>Dinophyceae</taxon>
        <taxon>Suessiales</taxon>
        <taxon>Symbiodiniaceae</taxon>
        <taxon>Effrenium</taxon>
    </lineage>
</organism>
<dbReference type="GO" id="GO:0005663">
    <property type="term" value="C:DNA replication factor C complex"/>
    <property type="evidence" value="ECO:0007669"/>
    <property type="project" value="InterPro"/>
</dbReference>
<dbReference type="GO" id="GO:0005524">
    <property type="term" value="F:ATP binding"/>
    <property type="evidence" value="ECO:0007669"/>
    <property type="project" value="InterPro"/>
</dbReference>
<dbReference type="FunFam" id="3.40.50.300:FF:000395">
    <property type="entry name" value="Replication factor C subunit 1"/>
    <property type="match status" value="1"/>
</dbReference>
<feature type="region of interest" description="Disordered" evidence="3">
    <location>
        <begin position="507"/>
        <end position="528"/>
    </location>
</feature>
<dbReference type="GO" id="GO:0006281">
    <property type="term" value="P:DNA repair"/>
    <property type="evidence" value="ECO:0007669"/>
    <property type="project" value="InterPro"/>
</dbReference>
<dbReference type="PANTHER" id="PTHR23389">
    <property type="entry name" value="CHROMOSOME TRANSMISSION FIDELITY FACTOR 18"/>
    <property type="match status" value="1"/>
</dbReference>
<dbReference type="InterPro" id="IPR003593">
    <property type="entry name" value="AAA+_ATPase"/>
</dbReference>
<evidence type="ECO:0000313" key="5">
    <source>
        <dbReference type="EMBL" id="CAJ1396252.1"/>
    </source>
</evidence>
<evidence type="ECO:0000313" key="6">
    <source>
        <dbReference type="Proteomes" id="UP001178507"/>
    </source>
</evidence>